<dbReference type="OrthoDB" id="415023at2759"/>
<feature type="region of interest" description="Disordered" evidence="2">
    <location>
        <begin position="51"/>
        <end position="93"/>
    </location>
</feature>
<protein>
    <submittedName>
        <fullName evidence="4">OTU protein</fullName>
        <ecNumber evidence="4">3.4.19.12</ecNumber>
    </submittedName>
</protein>
<keyword evidence="1" id="KW-0175">Coiled coil</keyword>
<evidence type="ECO:0000313" key="4">
    <source>
        <dbReference type="EMBL" id="KAJ2676170.1"/>
    </source>
</evidence>
<dbReference type="EMBL" id="JANBTW010000042">
    <property type="protein sequence ID" value="KAJ2676170.1"/>
    <property type="molecule type" value="Genomic_DNA"/>
</dbReference>
<dbReference type="PANTHER" id="PTHR12419">
    <property type="entry name" value="OTU DOMAIN CONTAINING PROTEIN"/>
    <property type="match status" value="1"/>
</dbReference>
<dbReference type="InterPro" id="IPR038765">
    <property type="entry name" value="Papain-like_cys_pep_sf"/>
</dbReference>
<dbReference type="Gene3D" id="3.90.70.80">
    <property type="match status" value="1"/>
</dbReference>
<proteinExistence type="predicted"/>
<organism evidence="4 5">
    <name type="scientific">Coemansia spiralis</name>
    <dbReference type="NCBI Taxonomy" id="417178"/>
    <lineage>
        <taxon>Eukaryota</taxon>
        <taxon>Fungi</taxon>
        <taxon>Fungi incertae sedis</taxon>
        <taxon>Zoopagomycota</taxon>
        <taxon>Kickxellomycotina</taxon>
        <taxon>Kickxellomycetes</taxon>
        <taxon>Kickxellales</taxon>
        <taxon>Kickxellaceae</taxon>
        <taxon>Coemansia</taxon>
    </lineage>
</organism>
<dbReference type="SUPFAM" id="SSF54001">
    <property type="entry name" value="Cysteine proteinases"/>
    <property type="match status" value="1"/>
</dbReference>
<accession>A0A9W8KW95</accession>
<sequence>MSDLKETTLSELEARHRKEKKELIAQISSLKRTVAKGDKRKKKEVTAEIEGLNKQLNERHDSELKQLNSTVEQPLESPLQQHQAQETDNTRTETPVSLLNHADVDANDLPLDQVTGGLYGVGAAAKRSSGKKNKAKTRLQRRAEELKRMQDEAEDEAQDMVDMAAVESEAMNKLATSAGLCVMDIRPDGHCLYSAFADQINTYHSQSTSYMEMRKRAAEYMRNHSDDFFPFMVHDNGDMFDSSDFDNYCNRIENTADWGGQQEITALSHALKLPVHIYQTDAPVLRIGEEIYDATDPIRLSYHRHAYGLGEHYNSLHKTA</sequence>
<evidence type="ECO:0000256" key="1">
    <source>
        <dbReference type="SAM" id="Coils"/>
    </source>
</evidence>
<dbReference type="Proteomes" id="UP001151518">
    <property type="component" value="Unassembled WGS sequence"/>
</dbReference>
<dbReference type="PROSITE" id="PS50802">
    <property type="entry name" value="OTU"/>
    <property type="match status" value="1"/>
</dbReference>
<dbReference type="InterPro" id="IPR050704">
    <property type="entry name" value="Peptidase_C85-like"/>
</dbReference>
<feature type="coiled-coil region" evidence="1">
    <location>
        <begin position="132"/>
        <end position="163"/>
    </location>
</feature>
<dbReference type="AlphaFoldDB" id="A0A9W8KW95"/>
<gene>
    <name evidence="4" type="primary">OTU2</name>
    <name evidence="4" type="ORF">GGI25_003676</name>
</gene>
<feature type="domain" description="OTU" evidence="3">
    <location>
        <begin position="180"/>
        <end position="319"/>
    </location>
</feature>
<comment type="caution">
    <text evidence="4">The sequence shown here is derived from an EMBL/GenBank/DDBJ whole genome shotgun (WGS) entry which is preliminary data.</text>
</comment>
<dbReference type="CDD" id="cd22748">
    <property type="entry name" value="OTU_OTUD6-like"/>
    <property type="match status" value="1"/>
</dbReference>
<keyword evidence="4" id="KW-0378">Hydrolase</keyword>
<dbReference type="Pfam" id="PF02338">
    <property type="entry name" value="OTU"/>
    <property type="match status" value="1"/>
</dbReference>
<evidence type="ECO:0000259" key="3">
    <source>
        <dbReference type="PROSITE" id="PS50802"/>
    </source>
</evidence>
<evidence type="ECO:0000313" key="5">
    <source>
        <dbReference type="Proteomes" id="UP001151518"/>
    </source>
</evidence>
<dbReference type="GO" id="GO:0016579">
    <property type="term" value="P:protein deubiquitination"/>
    <property type="evidence" value="ECO:0007669"/>
    <property type="project" value="TreeGrafter"/>
</dbReference>
<dbReference type="EC" id="3.4.19.12" evidence="4"/>
<name>A0A9W8KW95_9FUNG</name>
<reference evidence="4" key="1">
    <citation type="submission" date="2022-07" db="EMBL/GenBank/DDBJ databases">
        <title>Phylogenomic reconstructions and comparative analyses of Kickxellomycotina fungi.</title>
        <authorList>
            <person name="Reynolds N.K."/>
            <person name="Stajich J.E."/>
            <person name="Barry K."/>
            <person name="Grigoriev I.V."/>
            <person name="Crous P."/>
            <person name="Smith M.E."/>
        </authorList>
    </citation>
    <scope>NUCLEOTIDE SEQUENCE</scope>
    <source>
        <strain evidence="4">NRRL 3115</strain>
    </source>
</reference>
<feature type="compositionally biased region" description="Polar residues" evidence="2">
    <location>
        <begin position="65"/>
        <end position="93"/>
    </location>
</feature>
<evidence type="ECO:0000256" key="2">
    <source>
        <dbReference type="SAM" id="MobiDB-lite"/>
    </source>
</evidence>
<dbReference type="GO" id="GO:0004843">
    <property type="term" value="F:cysteine-type deubiquitinase activity"/>
    <property type="evidence" value="ECO:0007669"/>
    <property type="project" value="UniProtKB-EC"/>
</dbReference>
<dbReference type="PANTHER" id="PTHR12419:SF10">
    <property type="entry name" value="DEUBIQUITINASE OTUD6B"/>
    <property type="match status" value="1"/>
</dbReference>
<dbReference type="InterPro" id="IPR003323">
    <property type="entry name" value="OTU_dom"/>
</dbReference>